<reference evidence="1 2" key="1">
    <citation type="submission" date="2017-12" db="EMBL/GenBank/DDBJ databases">
        <authorList>
            <person name="Paulsen S."/>
            <person name="Gram L.K."/>
        </authorList>
    </citation>
    <scope>NUCLEOTIDE SEQUENCE [LARGE SCALE GENOMIC DNA]</scope>
    <source>
        <strain evidence="1 2">S2897</strain>
    </source>
</reference>
<proteinExistence type="predicted"/>
<reference evidence="2" key="2">
    <citation type="submission" date="2019-06" db="EMBL/GenBank/DDBJ databases">
        <title>Co-occurence of chitin degradation, pigmentation and bioactivity in marine Pseudoalteromonas.</title>
        <authorList>
            <person name="Sonnenschein E.C."/>
            <person name="Bech P.K."/>
        </authorList>
    </citation>
    <scope>NUCLEOTIDE SEQUENCE [LARGE SCALE GENOMIC DNA]</scope>
    <source>
        <strain evidence="2">S2897</strain>
    </source>
</reference>
<protein>
    <recommendedName>
        <fullName evidence="3">IS66 family insertion sequence element accessory protein TnpB</fullName>
    </recommendedName>
</protein>
<gene>
    <name evidence="1" type="ORF">CWC05_20815</name>
</gene>
<comment type="caution">
    <text evidence="1">The sequence shown here is derived from an EMBL/GenBank/DDBJ whole genome shotgun (WGS) entry which is preliminary data.</text>
</comment>
<dbReference type="AlphaFoldDB" id="A0A5S3YNL4"/>
<dbReference type="RefSeq" id="WP_171041928.1">
    <property type="nucleotide sequence ID" value="NZ_PNCG01000426.1"/>
</dbReference>
<name>A0A5S3YNL4_9GAMM</name>
<dbReference type="EMBL" id="PNCG01000426">
    <property type="protein sequence ID" value="TMP77089.1"/>
    <property type="molecule type" value="Genomic_DNA"/>
</dbReference>
<feature type="non-terminal residue" evidence="1">
    <location>
        <position position="1"/>
    </location>
</feature>
<dbReference type="Proteomes" id="UP000305874">
    <property type="component" value="Unassembled WGS sequence"/>
</dbReference>
<evidence type="ECO:0000313" key="1">
    <source>
        <dbReference type="EMBL" id="TMP77089.1"/>
    </source>
</evidence>
<accession>A0A5S3YNL4</accession>
<evidence type="ECO:0000313" key="2">
    <source>
        <dbReference type="Proteomes" id="UP000305874"/>
    </source>
</evidence>
<sequence>QLINRRKEFDGTNVEFCRRHGISMTSFYKHQASIRSRSTNNFIQVKTTTEQTRFESHAELQFDVRSGTLTLPMSLPVEQVVAIVRGLLR</sequence>
<evidence type="ECO:0008006" key="3">
    <source>
        <dbReference type="Google" id="ProtNLM"/>
    </source>
</evidence>
<organism evidence="1 2">
    <name type="scientific">Pseudoalteromonas ruthenica</name>
    <dbReference type="NCBI Taxonomy" id="151081"/>
    <lineage>
        <taxon>Bacteria</taxon>
        <taxon>Pseudomonadati</taxon>
        <taxon>Pseudomonadota</taxon>
        <taxon>Gammaproteobacteria</taxon>
        <taxon>Alteromonadales</taxon>
        <taxon>Pseudoalteromonadaceae</taxon>
        <taxon>Pseudoalteromonas</taxon>
    </lineage>
</organism>